<protein>
    <submittedName>
        <fullName evidence="1">Uncharacterized protein</fullName>
    </submittedName>
</protein>
<dbReference type="EMBL" id="LNQE01000763">
    <property type="protein sequence ID" value="KUG25128.1"/>
    <property type="molecule type" value="Genomic_DNA"/>
</dbReference>
<accession>A0A0W8FW42</accession>
<comment type="caution">
    <text evidence="1">The sequence shown here is derived from an EMBL/GenBank/DDBJ whole genome shotgun (WGS) entry which is preliminary data.</text>
</comment>
<gene>
    <name evidence="1" type="ORF">ASZ90_005051</name>
</gene>
<evidence type="ECO:0000313" key="1">
    <source>
        <dbReference type="EMBL" id="KUG25128.1"/>
    </source>
</evidence>
<sequence>MALVDVNQGGRDAVANVYNGLSSSDYFWTYYTDEPLSIQTISQHSFSDFKDYVKNLHSNSNFAFGETNTTYSGFYTDNPYIWLGVPHTNYYPTDPDIIFCTRYENVYGGIDQRSLWDAFRSKYNQTFSRTWIAAHKDGSEFSQLLGYCMNNNIAPWFYQNEDVHDLSDGMLPQYCNAAWNAGFLDRYDKRFKVWYKCTLTHTHDPLHPGLCNWVEDRRVLEGVFLR</sequence>
<reference evidence="1" key="1">
    <citation type="journal article" date="2015" name="Proc. Natl. Acad. Sci. U.S.A.">
        <title>Networks of energetic and metabolic interactions define dynamics in microbial communities.</title>
        <authorList>
            <person name="Embree M."/>
            <person name="Liu J.K."/>
            <person name="Al-Bassam M.M."/>
            <person name="Zengler K."/>
        </authorList>
    </citation>
    <scope>NUCLEOTIDE SEQUENCE</scope>
</reference>
<organism evidence="1">
    <name type="scientific">hydrocarbon metagenome</name>
    <dbReference type="NCBI Taxonomy" id="938273"/>
    <lineage>
        <taxon>unclassified sequences</taxon>
        <taxon>metagenomes</taxon>
        <taxon>ecological metagenomes</taxon>
    </lineage>
</organism>
<dbReference type="AlphaFoldDB" id="A0A0W8FW42"/>
<proteinExistence type="predicted"/>
<name>A0A0W8FW42_9ZZZZ</name>